<name>A0A8J8T3M9_HALGN</name>
<evidence type="ECO:0000313" key="2">
    <source>
        <dbReference type="Proteomes" id="UP000785679"/>
    </source>
</evidence>
<reference evidence="1" key="1">
    <citation type="submission" date="2019-06" db="EMBL/GenBank/DDBJ databases">
        <authorList>
            <person name="Zheng W."/>
        </authorList>
    </citation>
    <scope>NUCLEOTIDE SEQUENCE</scope>
    <source>
        <strain evidence="1">QDHG01</strain>
    </source>
</reference>
<dbReference type="AlphaFoldDB" id="A0A8J8T3M9"/>
<keyword evidence="2" id="KW-1185">Reference proteome</keyword>
<sequence>MVPHHVVKRVAVVPVVEAILMGELAQQLAACLPLVGSFIQCKIYGFSYKQVVEDIPAFFLDYFGEEPVQLAFVEVTVELLQLQFDLGTVFRFILQFCQFGLEVDFEQIHSCKPVPHLGGHLRDEAGGGDHSPQMEVGDYLGKDLRGVGHVEQDVLQFPEETHQGSANLLLGDQLLLLEEELREVGGFAGLHLLDGDLVETHEEDGPVLGLIDLVEVFPNRRDAPINLHLAPLEYLFPYFPRHNQVLLHVVGVQGEPELAPLEQLLQLLRVHGLRGTGHPVQLLRGEKKLLLNLSLELLLVLFIRTKDIILRG</sequence>
<evidence type="ECO:0000313" key="1">
    <source>
        <dbReference type="EMBL" id="TNV80630.1"/>
    </source>
</evidence>
<dbReference type="EMBL" id="RRYP01007259">
    <property type="protein sequence ID" value="TNV80630.1"/>
    <property type="molecule type" value="Genomic_DNA"/>
</dbReference>
<gene>
    <name evidence="1" type="ORF">FGO68_gene120</name>
</gene>
<proteinExistence type="predicted"/>
<accession>A0A8J8T3M9</accession>
<protein>
    <submittedName>
        <fullName evidence="1">Uncharacterized protein</fullName>
    </submittedName>
</protein>
<dbReference type="Proteomes" id="UP000785679">
    <property type="component" value="Unassembled WGS sequence"/>
</dbReference>
<comment type="caution">
    <text evidence="1">The sequence shown here is derived from an EMBL/GenBank/DDBJ whole genome shotgun (WGS) entry which is preliminary data.</text>
</comment>
<organism evidence="1 2">
    <name type="scientific">Halteria grandinella</name>
    <dbReference type="NCBI Taxonomy" id="5974"/>
    <lineage>
        <taxon>Eukaryota</taxon>
        <taxon>Sar</taxon>
        <taxon>Alveolata</taxon>
        <taxon>Ciliophora</taxon>
        <taxon>Intramacronucleata</taxon>
        <taxon>Spirotrichea</taxon>
        <taxon>Stichotrichia</taxon>
        <taxon>Sporadotrichida</taxon>
        <taxon>Halteriidae</taxon>
        <taxon>Halteria</taxon>
    </lineage>
</organism>